<dbReference type="Pfam" id="PF14629">
    <property type="entry name" value="ORC4_C"/>
    <property type="match status" value="1"/>
</dbReference>
<organism evidence="10 11">
    <name type="scientific">Sphagnum jensenii</name>
    <dbReference type="NCBI Taxonomy" id="128206"/>
    <lineage>
        <taxon>Eukaryota</taxon>
        <taxon>Viridiplantae</taxon>
        <taxon>Streptophyta</taxon>
        <taxon>Embryophyta</taxon>
        <taxon>Bryophyta</taxon>
        <taxon>Sphagnophytina</taxon>
        <taxon>Sphagnopsida</taxon>
        <taxon>Sphagnales</taxon>
        <taxon>Sphagnaceae</taxon>
        <taxon>Sphagnum</taxon>
    </lineage>
</organism>
<comment type="function">
    <text evidence="6">Component of the origin recognition complex (ORC) that binds origins of replication.</text>
</comment>
<evidence type="ECO:0000259" key="9">
    <source>
        <dbReference type="Pfam" id="PF14629"/>
    </source>
</evidence>
<evidence type="ECO:0000259" key="8">
    <source>
        <dbReference type="Pfam" id="PF13191"/>
    </source>
</evidence>
<dbReference type="SUPFAM" id="SSF52540">
    <property type="entry name" value="P-loop containing nucleoside triphosphate hydrolases"/>
    <property type="match status" value="1"/>
</dbReference>
<keyword evidence="5 6" id="KW-0539">Nucleus</keyword>
<evidence type="ECO:0000256" key="5">
    <source>
        <dbReference type="ARBA" id="ARBA00023242"/>
    </source>
</evidence>
<feature type="compositionally biased region" description="Gly residues" evidence="7">
    <location>
        <begin position="11"/>
        <end position="25"/>
    </location>
</feature>
<dbReference type="Pfam" id="PF13191">
    <property type="entry name" value="AAA_16"/>
    <property type="match status" value="1"/>
</dbReference>
<dbReference type="InterPro" id="IPR041664">
    <property type="entry name" value="AAA_16"/>
</dbReference>
<evidence type="ECO:0000256" key="6">
    <source>
        <dbReference type="PIRNR" id="PIRNR007858"/>
    </source>
</evidence>
<protein>
    <recommendedName>
        <fullName evidence="6">Origin of replication complex subunit 4</fullName>
    </recommendedName>
</protein>
<gene>
    <name evidence="10" type="ORF">CSSPJE1EN1_LOCUS4840</name>
</gene>
<feature type="domain" description="Orc1-like AAA ATPase" evidence="8">
    <location>
        <begin position="62"/>
        <end position="203"/>
    </location>
</feature>
<dbReference type="Gene3D" id="3.40.50.300">
    <property type="entry name" value="P-loop containing nucleotide triphosphate hydrolases"/>
    <property type="match status" value="1"/>
</dbReference>
<evidence type="ECO:0000256" key="3">
    <source>
        <dbReference type="ARBA" id="ARBA00022705"/>
    </source>
</evidence>
<dbReference type="PANTHER" id="PTHR12087">
    <property type="entry name" value="ORIGIN RECOGNITION COMPLEX SUBUNIT 4"/>
    <property type="match status" value="1"/>
</dbReference>
<dbReference type="InterPro" id="IPR027417">
    <property type="entry name" value="P-loop_NTPase"/>
</dbReference>
<dbReference type="InterPro" id="IPR032705">
    <property type="entry name" value="ORC4_C"/>
</dbReference>
<comment type="similarity">
    <text evidence="2 6">Belongs to the ORC4 family.</text>
</comment>
<evidence type="ECO:0000313" key="11">
    <source>
        <dbReference type="Proteomes" id="UP001497444"/>
    </source>
</evidence>
<evidence type="ECO:0000256" key="4">
    <source>
        <dbReference type="ARBA" id="ARBA00023125"/>
    </source>
</evidence>
<evidence type="ECO:0000256" key="7">
    <source>
        <dbReference type="SAM" id="MobiDB-lite"/>
    </source>
</evidence>
<name>A0ABP0W1B0_9BRYO</name>
<dbReference type="PIRSF" id="PIRSF007858">
    <property type="entry name" value="ORC4"/>
    <property type="match status" value="1"/>
</dbReference>
<accession>A0ABP0W1B0</accession>
<dbReference type="InterPro" id="IPR016527">
    <property type="entry name" value="ORC4"/>
</dbReference>
<sequence>MEQQDNANGSLDGGGGGGGGGGGAGEVVTPAAVRDGIAFLRRRLCGTPPGAANLHCSSPLLPEQDRNFRHLQQLMAESVEHGYNNSVLLLGPRGCGKSMILEQVLAHLELQFKDRVSPVRLNGLLHADDRCALKEIAKQLCMDHHLVFSKTASFDENLKFLITMLKECALSHKTVIFVLDEFDLFAQRAKQRLLYNLLDAMQSNLTQAAVVGLSCRLDADQLLEKRVRSRFSNRKLLFLPLSFEDVFLLLHHVLMLPVDGSFMHGAYARYFNENTVKFLKQENMVELIRQFTALDLSPRRVVDLVFRALCNLDRAQGVLSFANFKAASNSLQRQPKLEALQNASVLELYLLVSMKRLEGKEQETNFNAIYKEYEHLQEAHRTSDHYSRQVSLRAFEHLLERELIVFYDGRGRGNTSEFRAVELLISNHELQEGLKSNSVCPVTLQQWFLHEAFK</sequence>
<keyword evidence="4 6" id="KW-0238">DNA-binding</keyword>
<feature type="region of interest" description="Disordered" evidence="7">
    <location>
        <begin position="1"/>
        <end position="27"/>
    </location>
</feature>
<keyword evidence="11" id="KW-1185">Reference proteome</keyword>
<evidence type="ECO:0000313" key="10">
    <source>
        <dbReference type="EMBL" id="CAK9259362.1"/>
    </source>
</evidence>
<reference evidence="10" key="1">
    <citation type="submission" date="2024-02" db="EMBL/GenBank/DDBJ databases">
        <authorList>
            <consortium name="ELIXIR-Norway"/>
            <consortium name="Elixir Norway"/>
        </authorList>
    </citation>
    <scope>NUCLEOTIDE SEQUENCE</scope>
</reference>
<dbReference type="PANTHER" id="PTHR12087:SF0">
    <property type="entry name" value="ORIGIN RECOGNITION COMPLEX SUBUNIT 4"/>
    <property type="match status" value="1"/>
</dbReference>
<keyword evidence="3 6" id="KW-0235">DNA replication</keyword>
<dbReference type="EMBL" id="OZ020107">
    <property type="protein sequence ID" value="CAK9259362.1"/>
    <property type="molecule type" value="Genomic_DNA"/>
</dbReference>
<dbReference type="Proteomes" id="UP001497444">
    <property type="component" value="Chromosome 12"/>
</dbReference>
<evidence type="ECO:0000256" key="2">
    <source>
        <dbReference type="ARBA" id="ARBA00005334"/>
    </source>
</evidence>
<evidence type="ECO:0000256" key="1">
    <source>
        <dbReference type="ARBA" id="ARBA00004123"/>
    </source>
</evidence>
<feature type="domain" description="Origin recognition complex subunit 4 C-terminal" evidence="9">
    <location>
        <begin position="250"/>
        <end position="433"/>
    </location>
</feature>
<comment type="subcellular location">
    <subcellularLocation>
        <location evidence="1 6">Nucleus</location>
    </subcellularLocation>
</comment>
<proteinExistence type="inferred from homology"/>